<sequence>MGTKIKPIKCPNCGSEKHTHKEDKCYLCQSCGTEYYIDDDDININVNHRFDYIPSSNDTIDIVRKLGMYALLAIAIGVFFVLLLIFLSSSPNSSSILSQKDSIDVDEDTYMAVTMSHKGNACLFYIVGRDFSTGMDKDPKHIDGVYYGFRDIKTGKILAEQLLGTGEAVFDFRMASYDYYNLRYFNQAHRWFFIVSERYIFEVSPEQLTMKDVTKSLFEKKNAMSTGVSSAKLLYDEYGEGIKVVNNLAEMYYYFPGTDRLYTEEAFNYAQDLPPSQLNGEFRDSIYYCLQKKNANSSTNNGGKYRFIKIHFKYHLGDPQNRYSFDDIGEKLWIHDDRLVSDSPITDWFTAFNAKIIYQDANYILISYTPNISETTVPVFQLRATNGKILWTQAPEKAIKDVKFCTLSNGQIWFQGDIARPSEPTLKNVYSFSITNGQLTYYFTMPDSYKVPAN</sequence>
<evidence type="ECO:0000313" key="3">
    <source>
        <dbReference type="Proteomes" id="UP000267517"/>
    </source>
</evidence>
<reference evidence="2 3" key="1">
    <citation type="submission" date="2017-05" db="EMBL/GenBank/DDBJ databases">
        <title>whole genome sequence of Prevotella melaninogenica GAI 07411.</title>
        <authorList>
            <person name="Kondo Y."/>
            <person name="Hoshino T."/>
        </authorList>
    </citation>
    <scope>NUCLEOTIDE SEQUENCE [LARGE SCALE GENOMIC DNA]</scope>
    <source>
        <strain evidence="2 3">GAI 07411</strain>
    </source>
</reference>
<dbReference type="Proteomes" id="UP000267517">
    <property type="component" value="Chromosome I"/>
</dbReference>
<gene>
    <name evidence="2" type="ORF">PMEL1_01279</name>
</gene>
<keyword evidence="1" id="KW-1133">Transmembrane helix</keyword>
<evidence type="ECO:0008006" key="4">
    <source>
        <dbReference type="Google" id="ProtNLM"/>
    </source>
</evidence>
<evidence type="ECO:0000256" key="1">
    <source>
        <dbReference type="SAM" id="Phobius"/>
    </source>
</evidence>
<dbReference type="OrthoDB" id="7063564at2"/>
<dbReference type="RefSeq" id="WP_120174456.1">
    <property type="nucleotide sequence ID" value="NZ_AP018049.1"/>
</dbReference>
<keyword evidence="1" id="KW-0812">Transmembrane</keyword>
<accession>A0A250KHX0</accession>
<protein>
    <recommendedName>
        <fullName evidence="4">TFIIB-type zinc ribbon-containing protein</fullName>
    </recommendedName>
</protein>
<evidence type="ECO:0000313" key="2">
    <source>
        <dbReference type="EMBL" id="BBA29347.1"/>
    </source>
</evidence>
<dbReference type="EMBL" id="AP018049">
    <property type="protein sequence ID" value="BBA29347.1"/>
    <property type="molecule type" value="Genomic_DNA"/>
</dbReference>
<keyword evidence="1" id="KW-0472">Membrane</keyword>
<proteinExistence type="predicted"/>
<name>A0A250KHX0_9BACT</name>
<feature type="transmembrane region" description="Helical" evidence="1">
    <location>
        <begin position="66"/>
        <end position="87"/>
    </location>
</feature>
<organism evidence="2 3">
    <name type="scientific">Prevotella melaninogenica</name>
    <dbReference type="NCBI Taxonomy" id="28132"/>
    <lineage>
        <taxon>Bacteria</taxon>
        <taxon>Pseudomonadati</taxon>
        <taxon>Bacteroidota</taxon>
        <taxon>Bacteroidia</taxon>
        <taxon>Bacteroidales</taxon>
        <taxon>Prevotellaceae</taxon>
        <taxon>Prevotella</taxon>
    </lineage>
</organism>
<dbReference type="AlphaFoldDB" id="A0A250KHX0"/>